<dbReference type="Proteomes" id="UP001295684">
    <property type="component" value="Unassembled WGS sequence"/>
</dbReference>
<feature type="compositionally biased region" description="Acidic residues" evidence="7">
    <location>
        <begin position="401"/>
        <end position="412"/>
    </location>
</feature>
<gene>
    <name evidence="10" type="ORF">ECRASSUSDP1_LOCUS10397</name>
</gene>
<dbReference type="InterPro" id="IPR001148">
    <property type="entry name" value="CA_dom"/>
</dbReference>
<evidence type="ECO:0000256" key="8">
    <source>
        <dbReference type="SAM" id="SignalP"/>
    </source>
</evidence>
<accession>A0AAD1XCC1</accession>
<evidence type="ECO:0000256" key="1">
    <source>
        <dbReference type="ARBA" id="ARBA00010718"/>
    </source>
</evidence>
<organism evidence="10 11">
    <name type="scientific">Euplotes crassus</name>
    <dbReference type="NCBI Taxonomy" id="5936"/>
    <lineage>
        <taxon>Eukaryota</taxon>
        <taxon>Sar</taxon>
        <taxon>Alveolata</taxon>
        <taxon>Ciliophora</taxon>
        <taxon>Intramacronucleata</taxon>
        <taxon>Spirotrichea</taxon>
        <taxon>Hypotrichia</taxon>
        <taxon>Euplotida</taxon>
        <taxon>Euplotidae</taxon>
        <taxon>Moneuplotes</taxon>
    </lineage>
</organism>
<feature type="compositionally biased region" description="Polar residues" evidence="7">
    <location>
        <begin position="434"/>
        <end position="464"/>
    </location>
</feature>
<dbReference type="PANTHER" id="PTHR18952">
    <property type="entry name" value="CARBONIC ANHYDRASE"/>
    <property type="match status" value="1"/>
</dbReference>
<dbReference type="EC" id="4.2.1.1" evidence="2"/>
<dbReference type="CDD" id="cd03124">
    <property type="entry name" value="alpha_CA_prokaryotic_like"/>
    <property type="match status" value="1"/>
</dbReference>
<keyword evidence="5" id="KW-0456">Lyase</keyword>
<reference evidence="10" key="1">
    <citation type="submission" date="2023-07" db="EMBL/GenBank/DDBJ databases">
        <authorList>
            <consortium name="AG Swart"/>
            <person name="Singh M."/>
            <person name="Singh A."/>
            <person name="Seah K."/>
            <person name="Emmerich C."/>
        </authorList>
    </citation>
    <scope>NUCLEOTIDE SEQUENCE</scope>
    <source>
        <strain evidence="10">DP1</strain>
    </source>
</reference>
<comment type="catalytic activity">
    <reaction evidence="6">
        <text>hydrogencarbonate + H(+) = CO2 + H2O</text>
        <dbReference type="Rhea" id="RHEA:10748"/>
        <dbReference type="ChEBI" id="CHEBI:15377"/>
        <dbReference type="ChEBI" id="CHEBI:15378"/>
        <dbReference type="ChEBI" id="CHEBI:16526"/>
        <dbReference type="ChEBI" id="CHEBI:17544"/>
        <dbReference type="EC" id="4.2.1.1"/>
    </reaction>
</comment>
<dbReference type="Pfam" id="PF00194">
    <property type="entry name" value="Carb_anhydrase"/>
    <property type="match status" value="1"/>
</dbReference>
<evidence type="ECO:0000256" key="6">
    <source>
        <dbReference type="ARBA" id="ARBA00048348"/>
    </source>
</evidence>
<evidence type="ECO:0000256" key="5">
    <source>
        <dbReference type="ARBA" id="ARBA00023239"/>
    </source>
</evidence>
<dbReference type="GO" id="GO:0008270">
    <property type="term" value="F:zinc ion binding"/>
    <property type="evidence" value="ECO:0007669"/>
    <property type="project" value="InterPro"/>
</dbReference>
<comment type="similarity">
    <text evidence="1">Belongs to the alpha-carbonic anhydrase family.</text>
</comment>
<dbReference type="GO" id="GO:0004089">
    <property type="term" value="F:carbonate dehydratase activity"/>
    <property type="evidence" value="ECO:0007669"/>
    <property type="project" value="UniProtKB-EC"/>
</dbReference>
<dbReference type="InterPro" id="IPR023561">
    <property type="entry name" value="Carbonic_anhydrase_a-class"/>
</dbReference>
<keyword evidence="3" id="KW-0479">Metal-binding</keyword>
<dbReference type="InterPro" id="IPR036398">
    <property type="entry name" value="CA_dom_sf"/>
</dbReference>
<dbReference type="Gene3D" id="3.10.200.10">
    <property type="entry name" value="Alpha carbonic anhydrase"/>
    <property type="match status" value="1"/>
</dbReference>
<keyword evidence="8" id="KW-0732">Signal</keyword>
<dbReference type="PANTHER" id="PTHR18952:SF265">
    <property type="entry name" value="CARBONIC ANHYDRASE"/>
    <property type="match status" value="1"/>
</dbReference>
<dbReference type="EMBL" id="CAMPGE010010253">
    <property type="protein sequence ID" value="CAI2369100.1"/>
    <property type="molecule type" value="Genomic_DNA"/>
</dbReference>
<feature type="signal peptide" evidence="8">
    <location>
        <begin position="1"/>
        <end position="17"/>
    </location>
</feature>
<evidence type="ECO:0000256" key="2">
    <source>
        <dbReference type="ARBA" id="ARBA00012925"/>
    </source>
</evidence>
<feature type="region of interest" description="Disordered" evidence="7">
    <location>
        <begin position="318"/>
        <end position="464"/>
    </location>
</feature>
<evidence type="ECO:0000256" key="3">
    <source>
        <dbReference type="ARBA" id="ARBA00022723"/>
    </source>
</evidence>
<evidence type="ECO:0000313" key="10">
    <source>
        <dbReference type="EMBL" id="CAI2369100.1"/>
    </source>
</evidence>
<sequence>MRAIFLLLIVCLASTDSDELWTYDPLEPWGDLCEDPWQSPININSPYTRSVNLTEDDLSFAYEPVEDAVVTHSGMNLRIRGEFGHATFNGLTYLATEMIFYRESEHTFGTLESRLDMEMQVVHRTEHNQILVVVMFYRLNNTNSMFMDQLDLLQASGMHSGDSRNMKSVVDLSLMLNGVRQMVSYEGSLSRPPCTPNVNYLVITNIKRISQAFLDAFPDDLVGNYRQTQDREDRALTLINYRGGVSTTLSQPPPIRSQSPRATFNPIYDHDKVQGFRLNPDTDILVDRHSPYPIVGEINVRLPFPEFVPFRTPSMNRNVENEVETQNEEVTEDDSAAEDDATSVNGTTAEDDSSPDINPSTENSEDSTSEETETPTEAQSNSNTSPPSTDSSSASPPTEDPGTEDNAEDEEDQGSRIQQSVTPSRDDEYKKKLNSFQDTDSQNANSELSSQWIADTSSQSIIQH</sequence>
<evidence type="ECO:0000313" key="11">
    <source>
        <dbReference type="Proteomes" id="UP001295684"/>
    </source>
</evidence>
<dbReference type="SMART" id="SM01057">
    <property type="entry name" value="Carb_anhydrase"/>
    <property type="match status" value="1"/>
</dbReference>
<proteinExistence type="inferred from homology"/>
<comment type="caution">
    <text evidence="10">The sequence shown here is derived from an EMBL/GenBank/DDBJ whole genome shotgun (WGS) entry which is preliminary data.</text>
</comment>
<keyword evidence="4" id="KW-0862">Zinc</keyword>
<feature type="compositionally biased region" description="Acidic residues" evidence="7">
    <location>
        <begin position="321"/>
        <end position="341"/>
    </location>
</feature>
<feature type="domain" description="Alpha-carbonic anhydrase" evidence="9">
    <location>
        <begin position="19"/>
        <end position="240"/>
    </location>
</feature>
<keyword evidence="11" id="KW-1185">Reference proteome</keyword>
<dbReference type="InterPro" id="IPR041891">
    <property type="entry name" value="Alpha_CA_prokaryot-like"/>
</dbReference>
<dbReference type="PROSITE" id="PS51144">
    <property type="entry name" value="ALPHA_CA_2"/>
    <property type="match status" value="1"/>
</dbReference>
<dbReference type="SUPFAM" id="SSF51069">
    <property type="entry name" value="Carbonic anhydrase"/>
    <property type="match status" value="1"/>
</dbReference>
<dbReference type="AlphaFoldDB" id="A0AAD1XCC1"/>
<evidence type="ECO:0000259" key="9">
    <source>
        <dbReference type="PROSITE" id="PS51144"/>
    </source>
</evidence>
<feature type="chain" id="PRO_5042076886" description="carbonic anhydrase" evidence="8">
    <location>
        <begin position="18"/>
        <end position="464"/>
    </location>
</feature>
<feature type="compositionally biased region" description="Low complexity" evidence="7">
    <location>
        <begin position="375"/>
        <end position="397"/>
    </location>
</feature>
<evidence type="ECO:0000256" key="4">
    <source>
        <dbReference type="ARBA" id="ARBA00022833"/>
    </source>
</evidence>
<evidence type="ECO:0000256" key="7">
    <source>
        <dbReference type="SAM" id="MobiDB-lite"/>
    </source>
</evidence>
<name>A0AAD1XCC1_EUPCR</name>
<protein>
    <recommendedName>
        <fullName evidence="2">carbonic anhydrase</fullName>
        <ecNumber evidence="2">4.2.1.1</ecNumber>
    </recommendedName>
</protein>
<feature type="compositionally biased region" description="Acidic residues" evidence="7">
    <location>
        <begin position="363"/>
        <end position="374"/>
    </location>
</feature>